<keyword evidence="2" id="KW-0812">Transmembrane</keyword>
<dbReference type="STRING" id="71784.A0A1Y2AWD2"/>
<name>A0A1Y2AWD2_9TREE</name>
<evidence type="ECO:0000256" key="1">
    <source>
        <dbReference type="SAM" id="MobiDB-lite"/>
    </source>
</evidence>
<feature type="transmembrane region" description="Helical" evidence="2">
    <location>
        <begin position="12"/>
        <end position="31"/>
    </location>
</feature>
<keyword evidence="2" id="KW-0472">Membrane</keyword>
<gene>
    <name evidence="3" type="ORF">BCR39DRAFT_540028</name>
</gene>
<feature type="region of interest" description="Disordered" evidence="1">
    <location>
        <begin position="73"/>
        <end position="98"/>
    </location>
</feature>
<keyword evidence="2" id="KW-1133">Transmembrane helix</keyword>
<protein>
    <submittedName>
        <fullName evidence="3">Uncharacterized protein</fullName>
    </submittedName>
</protein>
<proteinExistence type="predicted"/>
<dbReference type="AlphaFoldDB" id="A0A1Y2AWD2"/>
<feature type="transmembrane region" description="Helical" evidence="2">
    <location>
        <begin position="37"/>
        <end position="58"/>
    </location>
</feature>
<sequence length="272" mass="29639">MGLQALIRDELSLSSWLIVGGTLQALATTVLPRRFALIPIAFLATWGLTSLALTLIGYKTNSRLDGVRQGRFSALMPSSSTPSPSEKEDSTNDEDTTPGDVTLFILGVTSTHPLGKLAPGMRDIGAHFQGMLNEAAANRTKYGFLGSSPPMLCTDSSSSNALITLTYWRSPQHLREFNSGPTHTAGLRWYAKASKKYPHIGIMHELYSAKAGGWENVQHNFRPMGMSLTKYPIVQEDGQEEIVGAKILTGGPRMANMKARMGVKLRSDDEEL</sequence>
<dbReference type="InterPro" id="IPR025444">
    <property type="entry name" value="Monooxy_af470"/>
</dbReference>
<dbReference type="Pfam" id="PF13826">
    <property type="entry name" value="Monooxy_af470-like"/>
    <property type="match status" value="1"/>
</dbReference>
<reference evidence="3 4" key="1">
    <citation type="submission" date="2016-07" db="EMBL/GenBank/DDBJ databases">
        <title>Pervasive Adenine N6-methylation of Active Genes in Fungi.</title>
        <authorList>
            <consortium name="DOE Joint Genome Institute"/>
            <person name="Mondo S.J."/>
            <person name="Dannebaum R.O."/>
            <person name="Kuo R.C."/>
            <person name="Labutti K."/>
            <person name="Haridas S."/>
            <person name="Kuo A."/>
            <person name="Salamov A."/>
            <person name="Ahrendt S.R."/>
            <person name="Lipzen A."/>
            <person name="Sullivan W."/>
            <person name="Andreopoulos W.B."/>
            <person name="Clum A."/>
            <person name="Lindquist E."/>
            <person name="Daum C."/>
            <person name="Ramamoorthy G.K."/>
            <person name="Gryganskyi A."/>
            <person name="Culley D."/>
            <person name="Magnuson J.K."/>
            <person name="James T.Y."/>
            <person name="O'Malley M.A."/>
            <person name="Stajich J.E."/>
            <person name="Spatafora J.W."/>
            <person name="Visel A."/>
            <person name="Grigoriev I.V."/>
        </authorList>
    </citation>
    <scope>NUCLEOTIDE SEQUENCE [LARGE SCALE GENOMIC DNA]</scope>
    <source>
        <strain evidence="3 4">68-887.2</strain>
    </source>
</reference>
<keyword evidence="4" id="KW-1185">Reference proteome</keyword>
<dbReference type="InParanoid" id="A0A1Y2AWD2"/>
<evidence type="ECO:0000313" key="4">
    <source>
        <dbReference type="Proteomes" id="UP000193986"/>
    </source>
</evidence>
<evidence type="ECO:0000313" key="3">
    <source>
        <dbReference type="EMBL" id="ORY26903.1"/>
    </source>
</evidence>
<dbReference type="Proteomes" id="UP000193986">
    <property type="component" value="Unassembled WGS sequence"/>
</dbReference>
<accession>A0A1Y2AWD2</accession>
<organism evidence="3 4">
    <name type="scientific">Naematelia encephala</name>
    <dbReference type="NCBI Taxonomy" id="71784"/>
    <lineage>
        <taxon>Eukaryota</taxon>
        <taxon>Fungi</taxon>
        <taxon>Dikarya</taxon>
        <taxon>Basidiomycota</taxon>
        <taxon>Agaricomycotina</taxon>
        <taxon>Tremellomycetes</taxon>
        <taxon>Tremellales</taxon>
        <taxon>Naemateliaceae</taxon>
        <taxon>Naematelia</taxon>
    </lineage>
</organism>
<comment type="caution">
    <text evidence="3">The sequence shown here is derived from an EMBL/GenBank/DDBJ whole genome shotgun (WGS) entry which is preliminary data.</text>
</comment>
<dbReference type="OrthoDB" id="3202396at2759"/>
<dbReference type="EMBL" id="MCFC01000043">
    <property type="protein sequence ID" value="ORY26903.1"/>
    <property type="molecule type" value="Genomic_DNA"/>
</dbReference>
<evidence type="ECO:0000256" key="2">
    <source>
        <dbReference type="SAM" id="Phobius"/>
    </source>
</evidence>